<reference evidence="1 2" key="1">
    <citation type="submission" date="2021-05" db="EMBL/GenBank/DDBJ databases">
        <title>Genome Assembly of Synthetic Allotetraploid Brassica napus Reveals Homoeologous Exchanges between Subgenomes.</title>
        <authorList>
            <person name="Davis J.T."/>
        </authorList>
    </citation>
    <scope>NUCLEOTIDE SEQUENCE [LARGE SCALE GENOMIC DNA]</scope>
    <source>
        <strain evidence="2">cv. Da-Ae</strain>
        <tissue evidence="1">Seedling</tissue>
    </source>
</reference>
<proteinExistence type="predicted"/>
<protein>
    <submittedName>
        <fullName evidence="1">Uncharacterized protein</fullName>
    </submittedName>
</protein>
<name>A0ABQ7X1L9_BRANA</name>
<gene>
    <name evidence="1" type="ORF">HID58_091603</name>
</gene>
<evidence type="ECO:0000313" key="1">
    <source>
        <dbReference type="EMBL" id="KAH0849000.1"/>
    </source>
</evidence>
<sequence>MLLEDRLIWRTLRYSVLSLWTSSEMFTGAKDGNVDPHGHPYHTTTYLGGSDLYPRCFVAERWGI</sequence>
<comment type="caution">
    <text evidence="1">The sequence shown here is derived from an EMBL/GenBank/DDBJ whole genome shotgun (WGS) entry which is preliminary data.</text>
</comment>
<organism evidence="1 2">
    <name type="scientific">Brassica napus</name>
    <name type="common">Rape</name>
    <dbReference type="NCBI Taxonomy" id="3708"/>
    <lineage>
        <taxon>Eukaryota</taxon>
        <taxon>Viridiplantae</taxon>
        <taxon>Streptophyta</taxon>
        <taxon>Embryophyta</taxon>
        <taxon>Tracheophyta</taxon>
        <taxon>Spermatophyta</taxon>
        <taxon>Magnoliopsida</taxon>
        <taxon>eudicotyledons</taxon>
        <taxon>Gunneridae</taxon>
        <taxon>Pentapetalae</taxon>
        <taxon>rosids</taxon>
        <taxon>malvids</taxon>
        <taxon>Brassicales</taxon>
        <taxon>Brassicaceae</taxon>
        <taxon>Brassiceae</taxon>
        <taxon>Brassica</taxon>
    </lineage>
</organism>
<accession>A0ABQ7X1L9</accession>
<dbReference type="EMBL" id="JAGKQM010002691">
    <property type="protein sequence ID" value="KAH0849000.1"/>
    <property type="molecule type" value="Genomic_DNA"/>
</dbReference>
<keyword evidence="2" id="KW-1185">Reference proteome</keyword>
<dbReference type="Proteomes" id="UP000824890">
    <property type="component" value="Unassembled WGS sequence"/>
</dbReference>
<evidence type="ECO:0000313" key="2">
    <source>
        <dbReference type="Proteomes" id="UP000824890"/>
    </source>
</evidence>